<name>A0ABS6TW35_STRHA</name>
<dbReference type="Proteomes" id="UP000735541">
    <property type="component" value="Unassembled WGS sequence"/>
</dbReference>
<reference evidence="2 3" key="1">
    <citation type="submission" date="2021-07" db="EMBL/GenBank/DDBJ databases">
        <title>Sequencing Streptomyces halstedii LGO-A4 genome an citrus endophytic actinomycete.</title>
        <authorList>
            <person name="Samborskyy M."/>
            <person name="Scott N."/>
            <person name="Deglau R."/>
            <person name="Dickens S."/>
            <person name="Oliveira L.G."/>
        </authorList>
    </citation>
    <scope>NUCLEOTIDE SEQUENCE [LARGE SCALE GENOMIC DNA]</scope>
    <source>
        <strain evidence="2 3">LGO-A4</strain>
    </source>
</reference>
<dbReference type="RefSeq" id="WP_228871345.1">
    <property type="nucleotide sequence ID" value="NZ_JAHUVW010000001.1"/>
</dbReference>
<accession>A0ABS6TW35</accession>
<feature type="region of interest" description="Disordered" evidence="1">
    <location>
        <begin position="1"/>
        <end position="20"/>
    </location>
</feature>
<comment type="caution">
    <text evidence="2">The sequence shown here is derived from an EMBL/GenBank/DDBJ whole genome shotgun (WGS) entry which is preliminary data.</text>
</comment>
<organism evidence="2 3">
    <name type="scientific">Streptomyces halstedii</name>
    <dbReference type="NCBI Taxonomy" id="1944"/>
    <lineage>
        <taxon>Bacteria</taxon>
        <taxon>Bacillati</taxon>
        <taxon>Actinomycetota</taxon>
        <taxon>Actinomycetes</taxon>
        <taxon>Kitasatosporales</taxon>
        <taxon>Streptomycetaceae</taxon>
        <taxon>Streptomyces</taxon>
    </lineage>
</organism>
<dbReference type="EMBL" id="JAHUVW010000001">
    <property type="protein sequence ID" value="MBV7672477.1"/>
    <property type="molecule type" value="Genomic_DNA"/>
</dbReference>
<keyword evidence="3" id="KW-1185">Reference proteome</keyword>
<gene>
    <name evidence="2" type="ORF">STHAL_23805</name>
</gene>
<protein>
    <submittedName>
        <fullName evidence="2">Uncharacterized protein</fullName>
    </submittedName>
</protein>
<evidence type="ECO:0000313" key="3">
    <source>
        <dbReference type="Proteomes" id="UP000735541"/>
    </source>
</evidence>
<proteinExistence type="predicted"/>
<evidence type="ECO:0000313" key="2">
    <source>
        <dbReference type="EMBL" id="MBV7672477.1"/>
    </source>
</evidence>
<sequence length="80" mass="8639">MVVEPSCPDTHPPITLSPSGKLGGDVDRLHVFYRRLGSFETTRHGEFNAGRESMVRVPLAFGAPAERLPGSGSCREKSVS</sequence>
<evidence type="ECO:0000256" key="1">
    <source>
        <dbReference type="SAM" id="MobiDB-lite"/>
    </source>
</evidence>